<feature type="transmembrane region" description="Helical" evidence="8">
    <location>
        <begin position="2198"/>
        <end position="2217"/>
    </location>
</feature>
<feature type="transmembrane region" description="Helical" evidence="8">
    <location>
        <begin position="2249"/>
        <end position="2269"/>
    </location>
</feature>
<feature type="transmembrane region" description="Helical" evidence="8">
    <location>
        <begin position="1850"/>
        <end position="1871"/>
    </location>
</feature>
<dbReference type="Pfam" id="PF08323">
    <property type="entry name" value="Glyco_transf_5"/>
    <property type="match status" value="1"/>
</dbReference>
<keyword evidence="4" id="KW-0808">Transferase</keyword>
<feature type="transmembrane region" description="Helical" evidence="8">
    <location>
        <begin position="1913"/>
        <end position="1934"/>
    </location>
</feature>
<feature type="transmembrane region" description="Helical" evidence="8">
    <location>
        <begin position="2171"/>
        <end position="2191"/>
    </location>
</feature>
<evidence type="ECO:0000256" key="6">
    <source>
        <dbReference type="ARBA" id="ARBA00048960"/>
    </source>
</evidence>
<dbReference type="InterPro" id="IPR001296">
    <property type="entry name" value="Glyco_trans_1"/>
</dbReference>
<protein>
    <recommendedName>
        <fullName evidence="2">alpha-1,3-glucan synthase</fullName>
        <ecNumber evidence="2">2.4.1.183</ecNumber>
    </recommendedName>
</protein>
<dbReference type="GO" id="GO:0047657">
    <property type="term" value="F:alpha-1,3-glucan synthase activity"/>
    <property type="evidence" value="ECO:0007669"/>
    <property type="project" value="UniProtKB-EC"/>
</dbReference>
<dbReference type="SUPFAM" id="SSF53756">
    <property type="entry name" value="UDP-Glycosyltransferase/glycogen phosphorylase"/>
    <property type="match status" value="1"/>
</dbReference>
<dbReference type="InterPro" id="IPR058655">
    <property type="entry name" value="Mok11-14/Ags1-like"/>
</dbReference>
<dbReference type="EMBL" id="LN890965">
    <property type="protein sequence ID" value="CUS13911.1"/>
    <property type="molecule type" value="Genomic_DNA"/>
</dbReference>
<dbReference type="Pfam" id="PF26122">
    <property type="entry name" value="CBM_Mok13"/>
    <property type="match status" value="1"/>
</dbReference>
<keyword evidence="8" id="KW-0812">Transmembrane</keyword>
<dbReference type="InterPro" id="IPR058657">
    <property type="entry name" value="Mok11-13/Ags1-like_Ig"/>
</dbReference>
<feature type="transmembrane region" description="Helical" evidence="8">
    <location>
        <begin position="2016"/>
        <end position="2040"/>
    </location>
</feature>
<keyword evidence="11" id="KW-1185">Reference proteome</keyword>
<keyword evidence="8" id="KW-1133">Transmembrane helix</keyword>
<feature type="transmembrane region" description="Helical" evidence="8">
    <location>
        <begin position="1883"/>
        <end position="1901"/>
    </location>
</feature>
<name>A0A292Q4A2_9PEZI</name>
<dbReference type="Pfam" id="PF26108">
    <property type="entry name" value="GH_Mok13"/>
    <property type="match status" value="1"/>
</dbReference>
<dbReference type="InterPro" id="IPR058656">
    <property type="entry name" value="Mok11-13/Ags1-like_GH"/>
</dbReference>
<feature type="region of interest" description="Disordered" evidence="7">
    <location>
        <begin position="1152"/>
        <end position="1174"/>
    </location>
</feature>
<dbReference type="Pfam" id="PF00128">
    <property type="entry name" value="Alpha-amylase"/>
    <property type="match status" value="1"/>
</dbReference>
<dbReference type="CDD" id="cd03791">
    <property type="entry name" value="GT5_Glycogen_synthase_DULL1-like"/>
    <property type="match status" value="1"/>
</dbReference>
<comment type="catalytic activity">
    <reaction evidence="6">
        <text>[(1-&gt;3)-alpha-D-glucosyl](n) + UDP-alpha-D-glucose = [(1-&gt;3)-alpha-D-glucosyl](n+1) + UDP + H(+)</text>
        <dbReference type="Rhea" id="RHEA:19749"/>
        <dbReference type="Rhea" id="RHEA-COMP:11150"/>
        <dbReference type="Rhea" id="RHEA-COMP:11151"/>
        <dbReference type="ChEBI" id="CHEBI:15378"/>
        <dbReference type="ChEBI" id="CHEBI:28100"/>
        <dbReference type="ChEBI" id="CHEBI:58223"/>
        <dbReference type="ChEBI" id="CHEBI:58885"/>
        <dbReference type="EC" id="2.4.1.183"/>
    </reaction>
</comment>
<dbReference type="InterPro" id="IPR058659">
    <property type="entry name" value="Mok11-13/Ags1-like_CBM"/>
</dbReference>
<dbReference type="CDD" id="cd11323">
    <property type="entry name" value="AmyAc_AGS"/>
    <property type="match status" value="1"/>
</dbReference>
<dbReference type="InterPro" id="IPR013534">
    <property type="entry name" value="Starch_synth_cat_dom"/>
</dbReference>
<dbReference type="Proteomes" id="UP001412239">
    <property type="component" value="Unassembled WGS sequence"/>
</dbReference>
<reference evidence="10" key="1">
    <citation type="submission" date="2015-10" db="EMBL/GenBank/DDBJ databases">
        <authorList>
            <person name="Regsiter A."/>
            <person name="william w."/>
        </authorList>
    </citation>
    <scope>NUCLEOTIDE SEQUENCE</scope>
    <source>
        <strain evidence="10">Montdore</strain>
    </source>
</reference>
<dbReference type="FunFam" id="3.40.50.2000:FF:000052">
    <property type="entry name" value="Alpha-1,3-glucan synthase Ags2"/>
    <property type="match status" value="1"/>
</dbReference>
<sequence>MARLSRSSPAPSSSSTAFAFLTIFSLITFVSQFAHALVHLPEEVGYNLNENVTAVNPLDYWGEWQNHTFNGSPTNWRFPFYTVFLDKFVNGDPRNDDANGTVFEHDVMGNQMRHGGDVKGLMDSLDYLQGMGIKGIYIAGTPFINMPWGADGYSPLDLTLLDKHFGDIEEWRMAITEIHSRDMYVVLDCTVATMGDLIGFEGYLNTTTPFTLDEHKVQWKGERRYRDFEINNNYKEECQYPRFWQETGYRVYPAVKGCYDDDFDHYGDTEAFGIFPDWQRQLSKFASVQDRLREWKPSVARRIEHFACITIAMLDIDGFRIDKATQITVDMLGDWSDAVRQCARKFGKENFFIPGEITGGDTFGSVYLGRGRQPDMRPADVKEAFSLTTDSDNKYFIREKGKNALDAGAFHYSVYRSLTRFLGMDGNLAAGFDTPEDWVNMWNTMAVSNDLVNANTGRLDPRHMYGVTNQDVFRWPAIKDGEHRMLLGLFITTLLMPGIPKLLWGEEQAMYVLDNTANNYIFGRQAMSSALAWQTHGCYKLGSSQYFNFPLDKALRGCEDDWNSLDHRDPSNVIRNVLKAMYHMRLSFPTLNDGFQLEQLSNLTREVFLPGSGDTPTETGIWSVVRGNFDGAQNLGELGGGGNQSVWLVFSNTNETTKFEFDCDDAKKNLLAPFKQGTVVQNLFFPYEEYTLKASKQEFFVDSVKELRGCLDSMEMPAWGFKALVPKEKFVGNRPSITKFSPGHDARMLSKVAAGKPQDVDIGLTFTHEMDCDSLKQVITISSRTERPEEKARFEDIRCERVQNITKGKVVGAPPASFEFKATLKNVYDGVHTVTVRNASADDGQFYTSATDNFLFRIGQRDNPIVFPRTANYTLGLLHKENERFYVSQKAAGADLFRYSTNWGSSWSAWQAYRGGNVTIDRQSWSGTKKQAWKGEHIIMQYWSEPAGSSDHIQHADFGLPSDSLVSRRFPHLFLHGPFNLYGYDAGTKNEMKLLKDGKWKFDFMAEWPTKFHFNVWGINRNGKPDSTFVYGDVNRDGVLDRMPPSALAESVVNVTAAPPKGYLSYRIILDDGTYNYRMIPAGSSAIQIAIFALLFAIPVLTGFVAVWTFMAGFYQVKTNTKGIAIKRSILPIALAKSMFYKRLNNSSTAITDEKRAAETGGGTSGLTTAGQTPPKRPSVLIATLEYDIEDWRIKIKIGGLGVMAQLMGKNLGHQDLIWVVPCVGGVDYPVDTPAESIEVTILDQVYVIAVQYHILNNITYVLLDAPVFRKQTKAEPYPPRMDDLESAIFYSAWNQCIAAIIKRFPIDLYHINDYHGALAPVHLLPETIPAVLSLHNAEFQGLWPLRTPKEKKEVCSVFNISQELCEKYVQFGDVFNLLHAGASYLRVHQRGYGAVGVSAKYGKRSWARYPIFWGLSGVGELPNPDPTDTGDYDPSRRDSTETVVDAEFEAGRAELKRQAQEWAGLEQNPDAELLVFVGRWSMQKGIDLIADVAPQLLKENKNLQLLCVGPVIDLYGKFASMKLQRLMEVYPGRIYSKPEFTSLPPFIFSGAEFALIPSRDEPFGLVAVEFGRKGALGIGARVGGLGNMPGWWFTIESTTPAHLLAQFEAAIREALASPPEVRARMRATSAKQRFPVMVWVKQLERLQAGAKRYTRSLGAPSEVHLPKPAPILDGQLAPPIGETPDGLRAPGSSSESDMDITPADGLLVPPPIAPFVSADSPNSSRLSLASVVGERTDYCLQKVNANFTDADGSASKAFEQELARMDGKSGKTDLCIEEYLMKCEKKWFNEVRLRKLGMYSANSSRSDVTTELEGPRSTSPSPWDMLVEGQGFKPPTGLKRFMMRKIGDWPLYSFFLAIGQIIAANSYQITLLTDQVSLTADRLYVICSIYIGASVAWWFVFRYLKSVWCLSLPFLLYGLAFFLVGLSVLPPLFERRYWLGNVGTGLYAAASASGSLYFALNFGDEGGSPVKDWVYRACIIQGTQQFYVVALWYWGSKLTARAVDGALQDSAPSPVVAAIIIPVAVAFWAICIILAFGLPDYYRQLPGKVPAFYSAILRRNIVKWFFVTVVIQNYWLSAPYGRNWTYLWSSVHVAQWKIALLVVLFFVIVWSGILKLFAILSKEHSWILPVFAIGLGAPRWCQMFWGISNIGLYLPWAGGPEASALIGRSLWLWLGVLDSIQGVGLGMILLQTLTRMHVAFTLLGAQVFGSLATIAARATAPNNIGPGDVFPDFSSWRFGEDAEVFRKIYFYIGLGFQIFICVGYFKFFRKEQLTKP</sequence>
<dbReference type="InterPro" id="IPR017853">
    <property type="entry name" value="GH"/>
</dbReference>
<feature type="domain" description="Glycosyl hydrolase family 13 catalytic" evidence="9">
    <location>
        <begin position="82"/>
        <end position="534"/>
    </location>
</feature>
<dbReference type="Pfam" id="PF26111">
    <property type="entry name" value="Ig_Mok13"/>
    <property type="match status" value="1"/>
</dbReference>
<dbReference type="PANTHER" id="PTHR47182:SF2">
    <property type="entry name" value="CELL WALL ALPHA-1,3-GLUCAN SYNTHASE AGS1"/>
    <property type="match status" value="1"/>
</dbReference>
<evidence type="ECO:0000256" key="5">
    <source>
        <dbReference type="ARBA" id="ARBA00023316"/>
    </source>
</evidence>
<evidence type="ECO:0000256" key="8">
    <source>
        <dbReference type="SAM" id="Phobius"/>
    </source>
</evidence>
<comment type="similarity">
    <text evidence="1">Belongs to the glycosyltransferase group 1 family.</text>
</comment>
<dbReference type="GO" id="GO:0009277">
    <property type="term" value="C:fungal-type cell wall"/>
    <property type="evidence" value="ECO:0007669"/>
    <property type="project" value="TreeGrafter"/>
</dbReference>
<dbReference type="Pfam" id="PF26114">
    <property type="entry name" value="Ig_2_Mok13"/>
    <property type="match status" value="1"/>
</dbReference>
<evidence type="ECO:0000313" key="10">
    <source>
        <dbReference type="EMBL" id="CUS13911.1"/>
    </source>
</evidence>
<accession>A0A292Q4A2</accession>
<dbReference type="EC" id="2.4.1.183" evidence="2"/>
<evidence type="ECO:0000256" key="7">
    <source>
        <dbReference type="SAM" id="MobiDB-lite"/>
    </source>
</evidence>
<gene>
    <name evidence="10" type="ORF">GSTUAT00001948001</name>
</gene>
<evidence type="ECO:0000256" key="2">
    <source>
        <dbReference type="ARBA" id="ARBA00012688"/>
    </source>
</evidence>
<feature type="transmembrane region" description="Helical" evidence="8">
    <location>
        <begin position="1089"/>
        <end position="1115"/>
    </location>
</feature>
<dbReference type="Pfam" id="PF26127">
    <property type="entry name" value="12TM_Mok13"/>
    <property type="match status" value="1"/>
</dbReference>
<feature type="transmembrane region" description="Helical" evidence="8">
    <location>
        <begin position="1946"/>
        <end position="1963"/>
    </location>
</feature>
<keyword evidence="8" id="KW-0472">Membrane</keyword>
<evidence type="ECO:0000259" key="9">
    <source>
        <dbReference type="SMART" id="SM00642"/>
    </source>
</evidence>
<dbReference type="GO" id="GO:0070600">
    <property type="term" value="P:fungal-type cell wall (1-&gt;3)-alpha-glucan biosynthetic process"/>
    <property type="evidence" value="ECO:0007669"/>
    <property type="project" value="TreeGrafter"/>
</dbReference>
<dbReference type="Gene3D" id="3.40.50.2000">
    <property type="entry name" value="Glycogen Phosphorylase B"/>
    <property type="match status" value="2"/>
</dbReference>
<dbReference type="Gene3D" id="3.20.20.80">
    <property type="entry name" value="Glycosidases"/>
    <property type="match status" value="1"/>
</dbReference>
<dbReference type="InterPro" id="IPR006047">
    <property type="entry name" value="GH13_cat_dom"/>
</dbReference>
<keyword evidence="3" id="KW-0328">Glycosyltransferase</keyword>
<keyword evidence="5" id="KW-0961">Cell wall biogenesis/degradation</keyword>
<organism evidence="10 11">
    <name type="scientific">Tuber aestivum</name>
    <name type="common">summer truffle</name>
    <dbReference type="NCBI Taxonomy" id="59557"/>
    <lineage>
        <taxon>Eukaryota</taxon>
        <taxon>Fungi</taxon>
        <taxon>Dikarya</taxon>
        <taxon>Ascomycota</taxon>
        <taxon>Pezizomycotina</taxon>
        <taxon>Pezizomycetes</taxon>
        <taxon>Pezizales</taxon>
        <taxon>Tuberaceae</taxon>
        <taxon>Tuber</taxon>
    </lineage>
</organism>
<dbReference type="InterPro" id="IPR058658">
    <property type="entry name" value="Mok11-13/Ags1-like_Ig_2"/>
</dbReference>
<feature type="transmembrane region" description="Helical" evidence="8">
    <location>
        <begin position="2127"/>
        <end position="2151"/>
    </location>
</feature>
<dbReference type="InterPro" id="IPR058654">
    <property type="entry name" value="Mok11-14/Ags1-like_TM"/>
</dbReference>
<dbReference type="Pfam" id="PF00534">
    <property type="entry name" value="Glycos_transf_1"/>
    <property type="match status" value="1"/>
</dbReference>
<feature type="transmembrane region" description="Helical" evidence="8">
    <location>
        <begin position="1975"/>
        <end position="1996"/>
    </location>
</feature>
<dbReference type="FunFam" id="3.40.50.2000:FF:000058">
    <property type="entry name" value="Alpha-1,3-glucan synthase Ags1"/>
    <property type="match status" value="1"/>
</dbReference>
<dbReference type="FunFam" id="3.20.20.80:FF:000073">
    <property type="entry name" value="Alpha-1,3-glucan synthase Ags2"/>
    <property type="match status" value="1"/>
</dbReference>
<evidence type="ECO:0000256" key="4">
    <source>
        <dbReference type="ARBA" id="ARBA00022679"/>
    </source>
</evidence>
<dbReference type="PANTHER" id="PTHR47182">
    <property type="entry name" value="CELL WALL ALPHA-1,3-GLUCAN SYNTHASE AGS1-RELATED"/>
    <property type="match status" value="1"/>
</dbReference>
<feature type="transmembrane region" description="Helical" evidence="8">
    <location>
        <begin position="2099"/>
        <end position="2120"/>
    </location>
</feature>
<evidence type="ECO:0000256" key="1">
    <source>
        <dbReference type="ARBA" id="ARBA00006122"/>
    </source>
</evidence>
<evidence type="ECO:0000256" key="3">
    <source>
        <dbReference type="ARBA" id="ARBA00022676"/>
    </source>
</evidence>
<evidence type="ECO:0000313" key="11">
    <source>
        <dbReference type="Proteomes" id="UP001412239"/>
    </source>
</evidence>
<dbReference type="SUPFAM" id="SSF51445">
    <property type="entry name" value="(Trans)glycosidases"/>
    <property type="match status" value="1"/>
</dbReference>
<dbReference type="SMART" id="SM00642">
    <property type="entry name" value="Aamy"/>
    <property type="match status" value="1"/>
</dbReference>
<proteinExistence type="inferred from homology"/>
<feature type="transmembrane region" description="Helical" evidence="8">
    <location>
        <begin position="2061"/>
        <end position="2079"/>
    </location>
</feature>